<dbReference type="Proteomes" id="UP000305471">
    <property type="component" value="Unassembled WGS sequence"/>
</dbReference>
<reference evidence="1 2" key="1">
    <citation type="submission" date="2019-04" db="EMBL/GenBank/DDBJ databases">
        <title>Alteromonas portus sp. nov., an alginate lyase-excreting marine bacterium.</title>
        <authorList>
            <person name="Huang H."/>
            <person name="Mo K."/>
            <person name="Bao S."/>
        </authorList>
    </citation>
    <scope>NUCLEOTIDE SEQUENCE [LARGE SCALE GENOMIC DNA]</scope>
    <source>
        <strain evidence="1 2">HB161718</strain>
    </source>
</reference>
<comment type="caution">
    <text evidence="1">The sequence shown here is derived from an EMBL/GenBank/DDBJ whole genome shotgun (WGS) entry which is preliminary data.</text>
</comment>
<gene>
    <name evidence="1" type="ORF">E5672_16810</name>
</gene>
<accession>A0A4U0Z6U9</accession>
<name>A0A4U0Z6U9_9ALTE</name>
<dbReference type="RefSeq" id="WP_136783277.1">
    <property type="nucleotide sequence ID" value="NZ_SWCO01000010.1"/>
</dbReference>
<protein>
    <submittedName>
        <fullName evidence="1">YkgJ family cysteine cluster protein</fullName>
    </submittedName>
</protein>
<organism evidence="1 2">
    <name type="scientific">Alteromonas portus</name>
    <dbReference type="NCBI Taxonomy" id="2565549"/>
    <lineage>
        <taxon>Bacteria</taxon>
        <taxon>Pseudomonadati</taxon>
        <taxon>Pseudomonadota</taxon>
        <taxon>Gammaproteobacteria</taxon>
        <taxon>Alteromonadales</taxon>
        <taxon>Alteromonadaceae</taxon>
        <taxon>Alteromonas/Salinimonas group</taxon>
        <taxon>Alteromonas</taxon>
    </lineage>
</organism>
<keyword evidence="2" id="KW-1185">Reference proteome</keyword>
<sequence>MNRLRELSSQVMDVYQSLSEEFSAYQSSQSLNCVEKCGACCNKPDIEVSPLEMLPFALHLFDIGQAEQVFDELESYSGFACKQYQRLSLDGTEGYCGIYEYRPGICRMFGAAGYKTKSGEATLSVCKPIKQAVPEKYAAALIAIQPQRSDVLEYPLVVDIAANSTSHVVKSKPPMIAEGRQKLAQLDYELGEKLMPINDALRFVLEKILTLSFYAQDTDDGVAA</sequence>
<dbReference type="AlphaFoldDB" id="A0A4U0Z6U9"/>
<evidence type="ECO:0000313" key="2">
    <source>
        <dbReference type="Proteomes" id="UP000305471"/>
    </source>
</evidence>
<dbReference type="OrthoDB" id="9806610at2"/>
<proteinExistence type="predicted"/>
<evidence type="ECO:0000313" key="1">
    <source>
        <dbReference type="EMBL" id="TKB01469.1"/>
    </source>
</evidence>
<dbReference type="InterPro" id="IPR005358">
    <property type="entry name" value="Puta_zinc/iron-chelating_dom"/>
</dbReference>
<dbReference type="Pfam" id="PF03692">
    <property type="entry name" value="CxxCxxCC"/>
    <property type="match status" value="1"/>
</dbReference>
<dbReference type="EMBL" id="SWCO01000010">
    <property type="protein sequence ID" value="TKB01469.1"/>
    <property type="molecule type" value="Genomic_DNA"/>
</dbReference>